<dbReference type="Proteomes" id="UP001602287">
    <property type="component" value="Unassembled WGS sequence"/>
</dbReference>
<keyword evidence="2" id="KW-1185">Reference proteome</keyword>
<comment type="caution">
    <text evidence="1">The sequence shown here is derived from an EMBL/GenBank/DDBJ whole genome shotgun (WGS) entry which is preliminary data.</text>
</comment>
<evidence type="ECO:0000313" key="1">
    <source>
        <dbReference type="EMBL" id="MFF5198239.1"/>
    </source>
</evidence>
<dbReference type="EMBL" id="JBIAZM010000001">
    <property type="protein sequence ID" value="MFF5198239.1"/>
    <property type="molecule type" value="Genomic_DNA"/>
</dbReference>
<proteinExistence type="predicted"/>
<sequence>MTIDSLPAGPASAAVEVTGAGPQLDYYLIGARDSTTTVEGILVEEFTRDRDFVTTGLASAGWTPQAGWWSSASLSRDIRTNPEMLARVVPTSRRQAEDAHRALGGGQLPDETLLRTHFLDHQPIASAPPLRLGPAQPPAGFHDRRVYRVLFAKDLRPDQVAALRTAWRTPAAGTSASGTNASVASGRLDGHGDQFSWDLRRVGHTLAWGLDVTALLATDATAALGSTLSALTDVLRQHGLIPVTTERFS</sequence>
<name>A0ABW6VQ76_9ACTN</name>
<evidence type="ECO:0008006" key="3">
    <source>
        <dbReference type="Google" id="ProtNLM"/>
    </source>
</evidence>
<dbReference type="RefSeq" id="WP_387217237.1">
    <property type="nucleotide sequence ID" value="NZ_JBIAZM010000001.1"/>
</dbReference>
<protein>
    <recommendedName>
        <fullName evidence="3">TrwC relaxase</fullName>
    </recommendedName>
</protein>
<evidence type="ECO:0000313" key="2">
    <source>
        <dbReference type="Proteomes" id="UP001602287"/>
    </source>
</evidence>
<accession>A0ABW6VQ76</accession>
<gene>
    <name evidence="1" type="ORF">ACFY3B_01360</name>
</gene>
<organism evidence="1 2">
    <name type="scientific">Micromonospora parva</name>
    <dbReference type="NCBI Taxonomy" id="1464048"/>
    <lineage>
        <taxon>Bacteria</taxon>
        <taxon>Bacillati</taxon>
        <taxon>Actinomycetota</taxon>
        <taxon>Actinomycetes</taxon>
        <taxon>Micromonosporales</taxon>
        <taxon>Micromonosporaceae</taxon>
        <taxon>Micromonospora</taxon>
    </lineage>
</organism>
<reference evidence="1 2" key="1">
    <citation type="submission" date="2024-10" db="EMBL/GenBank/DDBJ databases">
        <title>The Natural Products Discovery Center: Release of the First 8490 Sequenced Strains for Exploring Actinobacteria Biosynthetic Diversity.</title>
        <authorList>
            <person name="Kalkreuter E."/>
            <person name="Kautsar S.A."/>
            <person name="Yang D."/>
            <person name="Bader C.D."/>
            <person name="Teijaro C.N."/>
            <person name="Fluegel L."/>
            <person name="Davis C.M."/>
            <person name="Simpson J.R."/>
            <person name="Lauterbach L."/>
            <person name="Steele A.D."/>
            <person name="Gui C."/>
            <person name="Meng S."/>
            <person name="Li G."/>
            <person name="Viehrig K."/>
            <person name="Ye F."/>
            <person name="Su P."/>
            <person name="Kiefer A.F."/>
            <person name="Nichols A."/>
            <person name="Cepeda A.J."/>
            <person name="Yan W."/>
            <person name="Fan B."/>
            <person name="Jiang Y."/>
            <person name="Adhikari A."/>
            <person name="Zheng C.-J."/>
            <person name="Schuster L."/>
            <person name="Cowan T.M."/>
            <person name="Smanski M.J."/>
            <person name="Chevrette M.G."/>
            <person name="De Carvalho L.P.S."/>
            <person name="Shen B."/>
        </authorList>
    </citation>
    <scope>NUCLEOTIDE SEQUENCE [LARGE SCALE GENOMIC DNA]</scope>
    <source>
        <strain evidence="1 2">NPDC000140</strain>
    </source>
</reference>